<keyword evidence="2" id="KW-0808">Transferase</keyword>
<organism evidence="3 4">
    <name type="scientific">Lupinus luteus</name>
    <name type="common">European yellow lupine</name>
    <dbReference type="NCBI Taxonomy" id="3873"/>
    <lineage>
        <taxon>Eukaryota</taxon>
        <taxon>Viridiplantae</taxon>
        <taxon>Streptophyta</taxon>
        <taxon>Embryophyta</taxon>
        <taxon>Tracheophyta</taxon>
        <taxon>Spermatophyta</taxon>
        <taxon>Magnoliopsida</taxon>
        <taxon>eudicotyledons</taxon>
        <taxon>Gunneridae</taxon>
        <taxon>Pentapetalae</taxon>
        <taxon>rosids</taxon>
        <taxon>fabids</taxon>
        <taxon>Fabales</taxon>
        <taxon>Fabaceae</taxon>
        <taxon>Papilionoideae</taxon>
        <taxon>50 kb inversion clade</taxon>
        <taxon>genistoids sensu lato</taxon>
        <taxon>core genistoids</taxon>
        <taxon>Genisteae</taxon>
        <taxon>Lupinus</taxon>
    </lineage>
</organism>
<dbReference type="Gene3D" id="3.40.640.10">
    <property type="entry name" value="Type I PLP-dependent aspartate aminotransferase-like (Major domain)"/>
    <property type="match status" value="1"/>
</dbReference>
<dbReference type="GO" id="GO:0004015">
    <property type="term" value="F:adenosylmethionine-8-amino-7-oxononanoate transaminase activity"/>
    <property type="evidence" value="ECO:0007669"/>
    <property type="project" value="TreeGrafter"/>
</dbReference>
<protein>
    <submittedName>
        <fullName evidence="3">Uncharacterized protein</fullName>
    </submittedName>
</protein>
<dbReference type="Proteomes" id="UP001497480">
    <property type="component" value="Unassembled WGS sequence"/>
</dbReference>
<sequence>MLKNIAGETEEEYSTRLANNLEELIVKEGPDTIAAFIAEPVTGAGGVIPPPATYFEKIQAVLKKYDILFVADEVFP</sequence>
<dbReference type="SUPFAM" id="SSF53383">
    <property type="entry name" value="PLP-dependent transferases"/>
    <property type="match status" value="1"/>
</dbReference>
<evidence type="ECO:0000256" key="1">
    <source>
        <dbReference type="ARBA" id="ARBA00022576"/>
    </source>
</evidence>
<comment type="caution">
    <text evidence="3">The sequence shown here is derived from an EMBL/GenBank/DDBJ whole genome shotgun (WGS) entry which is preliminary data.</text>
</comment>
<dbReference type="InterPro" id="IPR015421">
    <property type="entry name" value="PyrdxlP-dep_Trfase_major"/>
</dbReference>
<evidence type="ECO:0000256" key="2">
    <source>
        <dbReference type="ARBA" id="ARBA00022679"/>
    </source>
</evidence>
<proteinExistence type="predicted"/>
<dbReference type="GO" id="GO:0009102">
    <property type="term" value="P:biotin biosynthetic process"/>
    <property type="evidence" value="ECO:0007669"/>
    <property type="project" value="TreeGrafter"/>
</dbReference>
<dbReference type="InterPro" id="IPR015424">
    <property type="entry name" value="PyrdxlP-dep_Trfase"/>
</dbReference>
<evidence type="ECO:0000313" key="3">
    <source>
        <dbReference type="EMBL" id="CAL0334234.1"/>
    </source>
</evidence>
<dbReference type="EMBL" id="CAXHTB010000025">
    <property type="protein sequence ID" value="CAL0334234.1"/>
    <property type="molecule type" value="Genomic_DNA"/>
</dbReference>
<dbReference type="Pfam" id="PF00202">
    <property type="entry name" value="Aminotran_3"/>
    <property type="match status" value="1"/>
</dbReference>
<reference evidence="3 4" key="1">
    <citation type="submission" date="2024-03" db="EMBL/GenBank/DDBJ databases">
        <authorList>
            <person name="Martinez-Hernandez J."/>
        </authorList>
    </citation>
    <scope>NUCLEOTIDE SEQUENCE [LARGE SCALE GENOMIC DNA]</scope>
</reference>
<dbReference type="GO" id="GO:0009448">
    <property type="term" value="P:gamma-aminobutyric acid metabolic process"/>
    <property type="evidence" value="ECO:0007669"/>
    <property type="project" value="TreeGrafter"/>
</dbReference>
<dbReference type="InterPro" id="IPR005814">
    <property type="entry name" value="Aminotrans_3"/>
</dbReference>
<keyword evidence="1" id="KW-0032">Aminotransferase</keyword>
<dbReference type="AlphaFoldDB" id="A0AAV1YJU7"/>
<dbReference type="GO" id="GO:0030170">
    <property type="term" value="F:pyridoxal phosphate binding"/>
    <property type="evidence" value="ECO:0007669"/>
    <property type="project" value="InterPro"/>
</dbReference>
<name>A0AAV1YJU7_LUPLU</name>
<accession>A0AAV1YJU7</accession>
<gene>
    <name evidence="3" type="ORF">LLUT_LOCUS35294</name>
</gene>
<evidence type="ECO:0000313" key="4">
    <source>
        <dbReference type="Proteomes" id="UP001497480"/>
    </source>
</evidence>
<dbReference type="PANTHER" id="PTHR42684:SF3">
    <property type="entry name" value="ADENOSYLMETHIONINE-8-AMINO-7-OXONONANOATE AMINOTRANSFERASE"/>
    <property type="match status" value="1"/>
</dbReference>
<keyword evidence="4" id="KW-1185">Reference proteome</keyword>
<dbReference type="PANTHER" id="PTHR42684">
    <property type="entry name" value="ADENOSYLMETHIONINE-8-AMINO-7-OXONONANOATE AMINOTRANSFERASE"/>
    <property type="match status" value="1"/>
</dbReference>